<sequence>MHAFPGRALHLAGPSRSSHSLAATEERNREVWGGEKAEPQLPPFQPGPDSQPGFRGWSGRKRQQVPWADSTRARQLGEHPPLPPLFPGPASRPGALRLARSGWGRSQEGRYGTDLLKRAQGIAERTGVLASAQPSGQRQAGSWEFWFALAHLLLPTPGSYMPLCPPLPLHVPMLLRQQQRCPAVMLL</sequence>
<feature type="region of interest" description="Disordered" evidence="1">
    <location>
        <begin position="74"/>
        <end position="93"/>
    </location>
</feature>
<organism evidence="2 3">
    <name type="scientific">Tupaia chinensis</name>
    <name type="common">Chinese tree shrew</name>
    <name type="synonym">Tupaia belangeri chinensis</name>
    <dbReference type="NCBI Taxonomy" id="246437"/>
    <lineage>
        <taxon>Eukaryota</taxon>
        <taxon>Metazoa</taxon>
        <taxon>Chordata</taxon>
        <taxon>Craniata</taxon>
        <taxon>Vertebrata</taxon>
        <taxon>Euteleostomi</taxon>
        <taxon>Mammalia</taxon>
        <taxon>Eutheria</taxon>
        <taxon>Euarchontoglires</taxon>
        <taxon>Scandentia</taxon>
        <taxon>Tupaiidae</taxon>
        <taxon>Tupaia</taxon>
    </lineage>
</organism>
<name>L9JC97_TUPCH</name>
<evidence type="ECO:0000313" key="3">
    <source>
        <dbReference type="Proteomes" id="UP000011518"/>
    </source>
</evidence>
<accession>L9JC97</accession>
<gene>
    <name evidence="2" type="ORF">TREES_T100001079</name>
</gene>
<dbReference type="InParanoid" id="L9JC97"/>
<proteinExistence type="predicted"/>
<reference evidence="3" key="1">
    <citation type="submission" date="2012-07" db="EMBL/GenBank/DDBJ databases">
        <title>Genome of the Chinese tree shrew, a rising model animal genetically related to primates.</title>
        <authorList>
            <person name="Zhang G."/>
            <person name="Fan Y."/>
            <person name="Yao Y."/>
            <person name="Huang Z."/>
        </authorList>
    </citation>
    <scope>NUCLEOTIDE SEQUENCE [LARGE SCALE GENOMIC DNA]</scope>
</reference>
<reference evidence="3" key="2">
    <citation type="journal article" date="2013" name="Nat. Commun.">
        <title>Genome of the Chinese tree shrew.</title>
        <authorList>
            <person name="Fan Y."/>
            <person name="Huang Z.Y."/>
            <person name="Cao C.C."/>
            <person name="Chen C.S."/>
            <person name="Chen Y.X."/>
            <person name="Fan D.D."/>
            <person name="He J."/>
            <person name="Hou H.L."/>
            <person name="Hu L."/>
            <person name="Hu X.T."/>
            <person name="Jiang X.T."/>
            <person name="Lai R."/>
            <person name="Lang Y.S."/>
            <person name="Liang B."/>
            <person name="Liao S.G."/>
            <person name="Mu D."/>
            <person name="Ma Y.Y."/>
            <person name="Niu Y.Y."/>
            <person name="Sun X.Q."/>
            <person name="Xia J.Q."/>
            <person name="Xiao J."/>
            <person name="Xiong Z.Q."/>
            <person name="Xu L."/>
            <person name="Yang L."/>
            <person name="Zhang Y."/>
            <person name="Zhao W."/>
            <person name="Zhao X.D."/>
            <person name="Zheng Y.T."/>
            <person name="Zhou J.M."/>
            <person name="Zhu Y.B."/>
            <person name="Zhang G.J."/>
            <person name="Wang J."/>
            <person name="Yao Y.G."/>
        </authorList>
    </citation>
    <scope>NUCLEOTIDE SEQUENCE [LARGE SCALE GENOMIC DNA]</scope>
</reference>
<dbReference type="EMBL" id="KB321085">
    <property type="protein sequence ID" value="ELW47924.1"/>
    <property type="molecule type" value="Genomic_DNA"/>
</dbReference>
<evidence type="ECO:0000313" key="2">
    <source>
        <dbReference type="EMBL" id="ELW47924.1"/>
    </source>
</evidence>
<dbReference type="AlphaFoldDB" id="L9JC97"/>
<keyword evidence="3" id="KW-1185">Reference proteome</keyword>
<evidence type="ECO:0000256" key="1">
    <source>
        <dbReference type="SAM" id="MobiDB-lite"/>
    </source>
</evidence>
<feature type="region of interest" description="Disordered" evidence="1">
    <location>
        <begin position="1"/>
        <end position="69"/>
    </location>
</feature>
<dbReference type="Proteomes" id="UP000011518">
    <property type="component" value="Unassembled WGS sequence"/>
</dbReference>
<feature type="compositionally biased region" description="Basic and acidic residues" evidence="1">
    <location>
        <begin position="24"/>
        <end position="38"/>
    </location>
</feature>
<protein>
    <submittedName>
        <fullName evidence="2">Uncharacterized protein</fullName>
    </submittedName>
</protein>